<sequence>MALDLLAGRDLSFPGDDVHVVHRPRRLHHRRFRGERAVAGVSGTDPAPQRRARRPSERLSAHPRPSLVDHRCARHGRPRERHRSPRQGDRHHRLDWRRQPGPGGPPVARRPAQGRGRPGNRRHPQPSGPSRRSAPVPRLRHPSPAGGLRPVQSLPQQPPGCPGHGRTERRHARRRQTRSGSRGSRGHLVRRPRGGTHPRLPDRAPGGRPAMPRSAGASE</sequence>
<name>A0A1I7FJA1_9BACL</name>
<accession>A0A1I7FJA1</accession>
<evidence type="ECO:0000313" key="2">
    <source>
        <dbReference type="EMBL" id="SFU36293.1"/>
    </source>
</evidence>
<protein>
    <submittedName>
        <fullName evidence="2">Uncharacterized protein</fullName>
    </submittedName>
</protein>
<evidence type="ECO:0000256" key="1">
    <source>
        <dbReference type="SAM" id="MobiDB-lite"/>
    </source>
</evidence>
<feature type="compositionally biased region" description="Basic residues" evidence="1">
    <location>
        <begin position="184"/>
        <end position="196"/>
    </location>
</feature>
<feature type="region of interest" description="Disordered" evidence="1">
    <location>
        <begin position="31"/>
        <end position="219"/>
    </location>
</feature>
<evidence type="ECO:0000313" key="3">
    <source>
        <dbReference type="Proteomes" id="UP000183508"/>
    </source>
</evidence>
<proteinExistence type="predicted"/>
<dbReference type="AlphaFoldDB" id="A0A1I7FJA1"/>
<feature type="compositionally biased region" description="Low complexity" evidence="1">
    <location>
        <begin position="106"/>
        <end position="115"/>
    </location>
</feature>
<dbReference type="Proteomes" id="UP000183508">
    <property type="component" value="Unassembled WGS sequence"/>
</dbReference>
<dbReference type="EMBL" id="FPBV01000001">
    <property type="protein sequence ID" value="SFU36293.1"/>
    <property type="molecule type" value="Genomic_DNA"/>
</dbReference>
<reference evidence="3" key="1">
    <citation type="submission" date="2016-10" db="EMBL/GenBank/DDBJ databases">
        <authorList>
            <person name="Varghese N."/>
        </authorList>
    </citation>
    <scope>NUCLEOTIDE SEQUENCE [LARGE SCALE GENOMIC DNA]</scope>
    <source>
        <strain evidence="3">DSM 17980</strain>
    </source>
</reference>
<feature type="compositionally biased region" description="Basic residues" evidence="1">
    <location>
        <begin position="72"/>
        <end position="95"/>
    </location>
</feature>
<keyword evidence="3" id="KW-1185">Reference proteome</keyword>
<organism evidence="2 3">
    <name type="scientific">Alicyclobacillus macrosporangiidus</name>
    <dbReference type="NCBI Taxonomy" id="392015"/>
    <lineage>
        <taxon>Bacteria</taxon>
        <taxon>Bacillati</taxon>
        <taxon>Bacillota</taxon>
        <taxon>Bacilli</taxon>
        <taxon>Bacillales</taxon>
        <taxon>Alicyclobacillaceae</taxon>
        <taxon>Alicyclobacillus</taxon>
    </lineage>
</organism>
<gene>
    <name evidence="2" type="ORF">SAMN05421543_101290</name>
</gene>
<feature type="compositionally biased region" description="Basic residues" evidence="1">
    <location>
        <begin position="167"/>
        <end position="177"/>
    </location>
</feature>